<gene>
    <name evidence="1" type="ORF">H8744_12050</name>
</gene>
<dbReference type="Proteomes" id="UP000651085">
    <property type="component" value="Unassembled WGS sequence"/>
</dbReference>
<comment type="caution">
    <text evidence="1">The sequence shown here is derived from an EMBL/GenBank/DDBJ whole genome shotgun (WGS) entry which is preliminary data.</text>
</comment>
<reference evidence="1" key="1">
    <citation type="submission" date="2020-08" db="EMBL/GenBank/DDBJ databases">
        <title>Genome public.</title>
        <authorList>
            <person name="Liu C."/>
            <person name="Sun Q."/>
        </authorList>
    </citation>
    <scope>NUCLEOTIDE SEQUENCE</scope>
    <source>
        <strain evidence="1">N12</strain>
    </source>
</reference>
<dbReference type="AlphaFoldDB" id="A0A926F8U7"/>
<organism evidence="1 2">
    <name type="scientific">Jilunia laotingensis</name>
    <dbReference type="NCBI Taxonomy" id="2763675"/>
    <lineage>
        <taxon>Bacteria</taxon>
        <taxon>Pseudomonadati</taxon>
        <taxon>Bacteroidota</taxon>
        <taxon>Bacteroidia</taxon>
        <taxon>Bacteroidales</taxon>
        <taxon>Bacteroidaceae</taxon>
        <taxon>Jilunia</taxon>
    </lineage>
</organism>
<dbReference type="RefSeq" id="WP_305067369.1">
    <property type="nucleotide sequence ID" value="NZ_JACRTF010000001.1"/>
</dbReference>
<dbReference type="Pfam" id="PF14375">
    <property type="entry name" value="Cys_rich_CWC"/>
    <property type="match status" value="1"/>
</dbReference>
<dbReference type="EMBL" id="JACRTF010000001">
    <property type="protein sequence ID" value="MBC8593965.1"/>
    <property type="molecule type" value="Genomic_DNA"/>
</dbReference>
<sequence length="75" mass="8455">MPIKKVCPRCGATFDCSHNDISSCHCATINLGKSPCTYIQKHYSDCLCHDCLIEIKANFDHSESNLYCIKKKDDV</sequence>
<name>A0A926F8U7_9BACT</name>
<evidence type="ECO:0000313" key="2">
    <source>
        <dbReference type="Proteomes" id="UP000651085"/>
    </source>
</evidence>
<accession>A0A926F8U7</accession>
<dbReference type="InterPro" id="IPR032720">
    <property type="entry name" value="Cys_rich_CWC"/>
</dbReference>
<protein>
    <submittedName>
        <fullName evidence="1">Cysteine-rich CWC family protein</fullName>
    </submittedName>
</protein>
<keyword evidence="2" id="KW-1185">Reference proteome</keyword>
<evidence type="ECO:0000313" key="1">
    <source>
        <dbReference type="EMBL" id="MBC8593965.1"/>
    </source>
</evidence>
<proteinExistence type="predicted"/>